<dbReference type="OrthoDB" id="2679677at2"/>
<reference evidence="2 3" key="1">
    <citation type="submission" date="2018-10" db="EMBL/GenBank/DDBJ databases">
        <title>Cohnella sp. M2MS4P-1, whole genome shotgun sequence.</title>
        <authorList>
            <person name="Tuo L."/>
        </authorList>
    </citation>
    <scope>NUCLEOTIDE SEQUENCE [LARGE SCALE GENOMIC DNA]</scope>
    <source>
        <strain evidence="2 3">M2MS4P-1</strain>
    </source>
</reference>
<keyword evidence="1" id="KW-1133">Transmembrane helix</keyword>
<dbReference type="Proteomes" id="UP000282076">
    <property type="component" value="Unassembled WGS sequence"/>
</dbReference>
<keyword evidence="3" id="KW-1185">Reference proteome</keyword>
<gene>
    <name evidence="2" type="ORF">D7Z26_08320</name>
</gene>
<sequence>MTDNVEVKRSYTVPILFLIMMVMLTLIIIFYSKYLLTDQARKTDQGQALTQRYNFALLFAERLHDGADGLLNAKTEAERIRSVRMLGEAEVAAGEAAALFGEATSRSSGQSSEEAGKPFFSTISSLMGSEGRLATIGEREGSLNAEETEVLIQARDAAAEMQEALGEFRPLTGEAGYRSMATKNEWVASAVKAGEALQRSFSAK</sequence>
<proteinExistence type="predicted"/>
<protein>
    <submittedName>
        <fullName evidence="2">Uncharacterized protein</fullName>
    </submittedName>
</protein>
<dbReference type="RefSeq" id="WP_120975759.1">
    <property type="nucleotide sequence ID" value="NZ_RBZM01000004.1"/>
</dbReference>
<evidence type="ECO:0000256" key="1">
    <source>
        <dbReference type="SAM" id="Phobius"/>
    </source>
</evidence>
<accession>A0A494XXJ6</accession>
<dbReference type="EMBL" id="RBZM01000004">
    <property type="protein sequence ID" value="RKP55212.1"/>
    <property type="molecule type" value="Genomic_DNA"/>
</dbReference>
<comment type="caution">
    <text evidence="2">The sequence shown here is derived from an EMBL/GenBank/DDBJ whole genome shotgun (WGS) entry which is preliminary data.</text>
</comment>
<name>A0A494XXJ6_9BACL</name>
<keyword evidence="1" id="KW-0472">Membrane</keyword>
<feature type="transmembrane region" description="Helical" evidence="1">
    <location>
        <begin position="12"/>
        <end position="32"/>
    </location>
</feature>
<evidence type="ECO:0000313" key="3">
    <source>
        <dbReference type="Proteomes" id="UP000282076"/>
    </source>
</evidence>
<keyword evidence="1" id="KW-0812">Transmembrane</keyword>
<organism evidence="2 3">
    <name type="scientific">Cohnella endophytica</name>
    <dbReference type="NCBI Taxonomy" id="2419778"/>
    <lineage>
        <taxon>Bacteria</taxon>
        <taxon>Bacillati</taxon>
        <taxon>Bacillota</taxon>
        <taxon>Bacilli</taxon>
        <taxon>Bacillales</taxon>
        <taxon>Paenibacillaceae</taxon>
        <taxon>Cohnella</taxon>
    </lineage>
</organism>
<evidence type="ECO:0000313" key="2">
    <source>
        <dbReference type="EMBL" id="RKP55212.1"/>
    </source>
</evidence>
<dbReference type="AlphaFoldDB" id="A0A494XXJ6"/>